<dbReference type="Gene3D" id="3.40.50.200">
    <property type="entry name" value="Peptidase S8/S53 domain"/>
    <property type="match status" value="1"/>
</dbReference>
<dbReference type="GO" id="GO:0006508">
    <property type="term" value="P:proteolysis"/>
    <property type="evidence" value="ECO:0007669"/>
    <property type="project" value="UniProtKB-KW"/>
</dbReference>
<keyword evidence="3 5" id="KW-0378">Hydrolase</keyword>
<feature type="transmembrane region" description="Helical" evidence="6">
    <location>
        <begin position="372"/>
        <end position="394"/>
    </location>
</feature>
<comment type="caution">
    <text evidence="9">The sequence shown here is derived from an EMBL/GenBank/DDBJ whole genome shotgun (WGS) entry which is preliminary data.</text>
</comment>
<dbReference type="PROSITE" id="PS00136">
    <property type="entry name" value="SUBTILASE_ASP"/>
    <property type="match status" value="1"/>
</dbReference>
<feature type="active site" description="Charge relay system" evidence="5">
    <location>
        <position position="101"/>
    </location>
</feature>
<evidence type="ECO:0000313" key="9">
    <source>
        <dbReference type="EMBL" id="GGB11597.1"/>
    </source>
</evidence>
<feature type="chain" id="PRO_5038054251" evidence="7">
    <location>
        <begin position="23"/>
        <end position="416"/>
    </location>
</feature>
<dbReference type="Pfam" id="PF00082">
    <property type="entry name" value="Peptidase_S8"/>
    <property type="match status" value="1"/>
</dbReference>
<dbReference type="AlphaFoldDB" id="A0A916SPU6"/>
<protein>
    <submittedName>
        <fullName evidence="9">Type VII secretion-associated serine protease</fullName>
    </submittedName>
</protein>
<keyword evidence="4 5" id="KW-0720">Serine protease</keyword>
<sequence>MTALLAAGALSVLPVAAPPSFAAGEDCAPGNPQFTPETPSALGVLQSQKAWSRGTGGGVLVAVVDSGIDATNPHLQGAVVGGRDFVFDGEDPRGMTDVNGHGTAIAGQIAAREIPQSGVVGLAPSVDLLSVRVFRGTDSQSVDAGFGPTTARMSEGIRFAADSHAVVINVSMSDFAASPDLEAAVAYAESLGSLVVASAGNRGTTEDVSDSPRYPAAYAGALAVSATDARGLVTDDSIHGSHVEVAAPGSQILTVATGAGDCVYAQEAPSSSFATAYVSAAAALVAAAHPDETPAQWQYRLMATGIRSNPDARDDLSGWGVVQPYNAINLVPGADTRGPVSPAGTSGAGVLVPAVATVSPDHTESPFIVTQAMTLIVIVVALTLFGTIAVIIVLRRRRGTVPTTEGEPARHGLLGS</sequence>
<keyword evidence="2 5" id="KW-0645">Protease</keyword>
<reference evidence="9" key="1">
    <citation type="journal article" date="2014" name="Int. J. Syst. Evol. Microbiol.">
        <title>Complete genome sequence of Corynebacterium casei LMG S-19264T (=DSM 44701T), isolated from a smear-ripened cheese.</title>
        <authorList>
            <consortium name="US DOE Joint Genome Institute (JGI-PGF)"/>
            <person name="Walter F."/>
            <person name="Albersmeier A."/>
            <person name="Kalinowski J."/>
            <person name="Ruckert C."/>
        </authorList>
    </citation>
    <scope>NUCLEOTIDE SEQUENCE</scope>
    <source>
        <strain evidence="9">CGMCC 1.12813</strain>
    </source>
</reference>
<feature type="signal peptide" evidence="7">
    <location>
        <begin position="1"/>
        <end position="22"/>
    </location>
</feature>
<evidence type="ECO:0000256" key="4">
    <source>
        <dbReference type="ARBA" id="ARBA00022825"/>
    </source>
</evidence>
<gene>
    <name evidence="9" type="ORF">GCM10010979_27400</name>
</gene>
<feature type="active site" description="Charge relay system" evidence="5">
    <location>
        <position position="272"/>
    </location>
</feature>
<dbReference type="InterPro" id="IPR015500">
    <property type="entry name" value="Peptidase_S8_subtilisin-rel"/>
</dbReference>
<dbReference type="Proteomes" id="UP000606922">
    <property type="component" value="Unassembled WGS sequence"/>
</dbReference>
<dbReference type="SUPFAM" id="SSF52743">
    <property type="entry name" value="Subtilisin-like"/>
    <property type="match status" value="1"/>
</dbReference>
<dbReference type="GO" id="GO:0004252">
    <property type="term" value="F:serine-type endopeptidase activity"/>
    <property type="evidence" value="ECO:0007669"/>
    <property type="project" value="UniProtKB-UniRule"/>
</dbReference>
<dbReference type="PROSITE" id="PS00137">
    <property type="entry name" value="SUBTILASE_HIS"/>
    <property type="match status" value="1"/>
</dbReference>
<feature type="domain" description="Peptidase S8/S53" evidence="8">
    <location>
        <begin position="56"/>
        <end position="320"/>
    </location>
</feature>
<comment type="similarity">
    <text evidence="1 5">Belongs to the peptidase S8 family.</text>
</comment>
<evidence type="ECO:0000259" key="8">
    <source>
        <dbReference type="Pfam" id="PF00082"/>
    </source>
</evidence>
<dbReference type="InterPro" id="IPR022398">
    <property type="entry name" value="Peptidase_S8_His-AS"/>
</dbReference>
<keyword evidence="6" id="KW-0812">Transmembrane</keyword>
<dbReference type="InterPro" id="IPR023827">
    <property type="entry name" value="Peptidase_S8_Asp-AS"/>
</dbReference>
<dbReference type="PANTHER" id="PTHR43806">
    <property type="entry name" value="PEPTIDASE S8"/>
    <property type="match status" value="1"/>
</dbReference>
<evidence type="ECO:0000256" key="7">
    <source>
        <dbReference type="SAM" id="SignalP"/>
    </source>
</evidence>
<keyword evidence="10" id="KW-1185">Reference proteome</keyword>
<evidence type="ECO:0000313" key="10">
    <source>
        <dbReference type="Proteomes" id="UP000606922"/>
    </source>
</evidence>
<dbReference type="InterPro" id="IPR050131">
    <property type="entry name" value="Peptidase_S8_subtilisin-like"/>
</dbReference>
<name>A0A916SPU6_9MICO</name>
<dbReference type="InterPro" id="IPR036852">
    <property type="entry name" value="Peptidase_S8/S53_dom_sf"/>
</dbReference>
<evidence type="ECO:0000256" key="1">
    <source>
        <dbReference type="ARBA" id="ARBA00011073"/>
    </source>
</evidence>
<keyword evidence="6" id="KW-0472">Membrane</keyword>
<evidence type="ECO:0000256" key="5">
    <source>
        <dbReference type="PROSITE-ProRule" id="PRU01240"/>
    </source>
</evidence>
<dbReference type="PANTHER" id="PTHR43806:SF11">
    <property type="entry name" value="CEREVISIN-RELATED"/>
    <property type="match status" value="1"/>
</dbReference>
<evidence type="ECO:0000256" key="6">
    <source>
        <dbReference type="SAM" id="Phobius"/>
    </source>
</evidence>
<proteinExistence type="inferred from homology"/>
<accession>A0A916SPU6</accession>
<dbReference type="EMBL" id="BMGB01000002">
    <property type="protein sequence ID" value="GGB11597.1"/>
    <property type="molecule type" value="Genomic_DNA"/>
</dbReference>
<organism evidence="9 10">
    <name type="scientific">Conyzicola nivalis</name>
    <dbReference type="NCBI Taxonomy" id="1477021"/>
    <lineage>
        <taxon>Bacteria</taxon>
        <taxon>Bacillati</taxon>
        <taxon>Actinomycetota</taxon>
        <taxon>Actinomycetes</taxon>
        <taxon>Micrococcales</taxon>
        <taxon>Microbacteriaceae</taxon>
        <taxon>Conyzicola</taxon>
    </lineage>
</organism>
<dbReference type="PRINTS" id="PR00723">
    <property type="entry name" value="SUBTILISIN"/>
</dbReference>
<reference evidence="9" key="2">
    <citation type="submission" date="2020-09" db="EMBL/GenBank/DDBJ databases">
        <authorList>
            <person name="Sun Q."/>
            <person name="Zhou Y."/>
        </authorList>
    </citation>
    <scope>NUCLEOTIDE SEQUENCE</scope>
    <source>
        <strain evidence="9">CGMCC 1.12813</strain>
    </source>
</reference>
<dbReference type="PROSITE" id="PS51892">
    <property type="entry name" value="SUBTILASE"/>
    <property type="match status" value="1"/>
</dbReference>
<keyword evidence="7" id="KW-0732">Signal</keyword>
<feature type="active site" description="Charge relay system" evidence="5">
    <location>
        <position position="65"/>
    </location>
</feature>
<keyword evidence="6" id="KW-1133">Transmembrane helix</keyword>
<evidence type="ECO:0000256" key="3">
    <source>
        <dbReference type="ARBA" id="ARBA00022801"/>
    </source>
</evidence>
<evidence type="ECO:0000256" key="2">
    <source>
        <dbReference type="ARBA" id="ARBA00022670"/>
    </source>
</evidence>
<dbReference type="InterPro" id="IPR000209">
    <property type="entry name" value="Peptidase_S8/S53_dom"/>
</dbReference>